<dbReference type="Pfam" id="PF05685">
    <property type="entry name" value="Uma2"/>
    <property type="match status" value="1"/>
</dbReference>
<proteinExistence type="predicted"/>
<organism evidence="2 3">
    <name type="scientific">Corallococcus macrosporus DSM 14697</name>
    <dbReference type="NCBI Taxonomy" id="1189310"/>
    <lineage>
        <taxon>Bacteria</taxon>
        <taxon>Pseudomonadati</taxon>
        <taxon>Myxococcota</taxon>
        <taxon>Myxococcia</taxon>
        <taxon>Myxococcales</taxon>
        <taxon>Cystobacterineae</taxon>
        <taxon>Myxococcaceae</taxon>
        <taxon>Corallococcus</taxon>
    </lineage>
</organism>
<dbReference type="OrthoDB" id="5518193at2"/>
<evidence type="ECO:0000259" key="1">
    <source>
        <dbReference type="Pfam" id="PF05685"/>
    </source>
</evidence>
<dbReference type="PANTHER" id="PTHR34107:SF4">
    <property type="entry name" value="SLL1222 PROTEIN"/>
    <property type="match status" value="1"/>
</dbReference>
<dbReference type="Gene3D" id="3.90.1570.10">
    <property type="entry name" value="tt1808, chain A"/>
    <property type="match status" value="1"/>
</dbReference>
<dbReference type="InterPro" id="IPR012296">
    <property type="entry name" value="Nuclease_put_TT1808"/>
</dbReference>
<accession>A0A250JWZ7</accession>
<dbReference type="Proteomes" id="UP000217343">
    <property type="component" value="Chromosome"/>
</dbReference>
<gene>
    <name evidence="2" type="ORF">MYMAC_003650</name>
</gene>
<name>A0A250JWZ7_9BACT</name>
<reference evidence="2 3" key="1">
    <citation type="submission" date="2017-06" db="EMBL/GenBank/DDBJ databases">
        <title>Sequencing and comparative analysis of myxobacterial genomes.</title>
        <authorList>
            <person name="Rupp O."/>
            <person name="Goesmann A."/>
            <person name="Sogaard-Andersen L."/>
        </authorList>
    </citation>
    <scope>NUCLEOTIDE SEQUENCE [LARGE SCALE GENOMIC DNA]</scope>
    <source>
        <strain evidence="2 3">DSM 14697</strain>
    </source>
</reference>
<dbReference type="CDD" id="cd06260">
    <property type="entry name" value="DUF820-like"/>
    <property type="match status" value="1"/>
</dbReference>
<evidence type="ECO:0000313" key="3">
    <source>
        <dbReference type="Proteomes" id="UP000217343"/>
    </source>
</evidence>
<evidence type="ECO:0000313" key="2">
    <source>
        <dbReference type="EMBL" id="ATB48027.1"/>
    </source>
</evidence>
<dbReference type="AlphaFoldDB" id="A0A250JWZ7"/>
<dbReference type="InterPro" id="IPR011335">
    <property type="entry name" value="Restrct_endonuc-II-like"/>
</dbReference>
<dbReference type="EMBL" id="CP022203">
    <property type="protein sequence ID" value="ATB48027.1"/>
    <property type="molecule type" value="Genomic_DNA"/>
</dbReference>
<keyword evidence="3" id="KW-1185">Reference proteome</keyword>
<dbReference type="SUPFAM" id="SSF52980">
    <property type="entry name" value="Restriction endonuclease-like"/>
    <property type="match status" value="1"/>
</dbReference>
<dbReference type="KEGG" id="mmas:MYMAC_003650"/>
<dbReference type="InterPro" id="IPR008538">
    <property type="entry name" value="Uma2"/>
</dbReference>
<feature type="domain" description="Putative restriction endonuclease" evidence="1">
    <location>
        <begin position="17"/>
        <end position="176"/>
    </location>
</feature>
<dbReference type="PANTHER" id="PTHR34107">
    <property type="entry name" value="SLL0198 PROTEIN-RELATED"/>
    <property type="match status" value="1"/>
</dbReference>
<sequence>MGRGKSRKPATYEDIEQLPVGWVGEIVDDALYASPRPAFGHLRAAYRLASLLSPPFELSPEGPGGWWFLAEPELHFARDVLVPDVAGWRRDRVPEPSDPELPWLTIAPDWLCEVLSPSTRSLDRTRKMPLYFREGVGNVWLIDPVRQSLEVYRRGKASWVRSQLFTGDVTVNAEPFEAVPLQLGMLWTPRAGGPPVHP</sequence>
<dbReference type="RefSeq" id="WP_013940336.1">
    <property type="nucleotide sequence ID" value="NZ_CP022203.1"/>
</dbReference>
<protein>
    <recommendedName>
        <fullName evidence="1">Putative restriction endonuclease domain-containing protein</fullName>
    </recommendedName>
</protein>